<keyword evidence="3" id="KW-1003">Cell membrane</keyword>
<feature type="compositionally biased region" description="Basic residues" evidence="15">
    <location>
        <begin position="256"/>
        <end position="266"/>
    </location>
</feature>
<gene>
    <name evidence="17" type="ORF">G3M56_008255</name>
</gene>
<dbReference type="AlphaFoldDB" id="A0A6B3LAL2"/>
<evidence type="ECO:0000256" key="3">
    <source>
        <dbReference type="ARBA" id="ARBA00022475"/>
    </source>
</evidence>
<feature type="binding site" evidence="14">
    <location>
        <begin position="492"/>
        <end position="499"/>
    </location>
    <ligand>
        <name>ATP</name>
        <dbReference type="ChEBI" id="CHEBI:30616"/>
    </ligand>
</feature>
<feature type="region of interest" description="Disordered" evidence="15">
    <location>
        <begin position="1"/>
        <end position="29"/>
    </location>
</feature>
<feature type="region of interest" description="Disordered" evidence="15">
    <location>
        <begin position="239"/>
        <end position="325"/>
    </location>
</feature>
<dbReference type="InterPro" id="IPR027417">
    <property type="entry name" value="P-loop_NTPase"/>
</dbReference>
<dbReference type="RefSeq" id="WP_164361941.1">
    <property type="nucleotide sequence ID" value="NZ_CP066776.1"/>
</dbReference>
<dbReference type="KEGG" id="soa:G3M56_008255"/>
<dbReference type="Pfam" id="PF01580">
    <property type="entry name" value="FtsK_SpoIIIE"/>
    <property type="match status" value="1"/>
</dbReference>
<evidence type="ECO:0000313" key="18">
    <source>
        <dbReference type="Proteomes" id="UP000475117"/>
    </source>
</evidence>
<dbReference type="GO" id="GO:0005886">
    <property type="term" value="C:plasma membrane"/>
    <property type="evidence" value="ECO:0007669"/>
    <property type="project" value="UniProtKB-SubCell"/>
</dbReference>
<dbReference type="Proteomes" id="UP000475117">
    <property type="component" value="Chromosome"/>
</dbReference>
<dbReference type="Pfam" id="PF09397">
    <property type="entry name" value="FtsK_gamma"/>
    <property type="match status" value="1"/>
</dbReference>
<evidence type="ECO:0000256" key="15">
    <source>
        <dbReference type="SAM" id="MobiDB-lite"/>
    </source>
</evidence>
<evidence type="ECO:0000256" key="11">
    <source>
        <dbReference type="ARBA" id="ARBA00023136"/>
    </source>
</evidence>
<feature type="compositionally biased region" description="Basic residues" evidence="15">
    <location>
        <begin position="1"/>
        <end position="12"/>
    </location>
</feature>
<sequence length="858" mass="93952">MAARTSKKRTTRKTSPGRPPKSTEEHGSSAAKNDAVAVLMIGVALLLFLGLVSFDTGDLPAWTKLNKYSEPVSPAENFVGPVGALAGLALYLLFGASAFLIPAVMVWFGAAKLIAHIRIGPRMLTGAAGLILCSCALLHLQPYFLQEKNTVFHKLTATPGGMFGELIGGTILQALLGTIGASLVLAMLYMVCLILLTGFHPLTFMHQLGGAIRSGLAWINTTLAERSERRADRRERIRQALQEEEEDADIVEPPKPKRKRAPRKKKQPEPEPIPEDDSFADDEDDDAPTEELPLKYAPKRKIIDASTRRSNNGVSQTGKLEFTNRPAAGLESAEFPNYELPPLSLLSYDEDAAASPADTSQLTETQDIIVDTLSTFGIEVTPGDITRGPTITRYEIYPGRGLRVNRITALEADLARATRAERINIIAPIPGKDTVGIEIANDDKTLVQLRELLEDEKFSDPKKRIPLALGKDVYGNAVIGDLAAMPHLLVAGATGAGKSVCINSIITSILYKFSPDDLRFIMIDPKVVEMADYNVLPHLVVPVVNDPKKTLLALRWVVNEMERRYQMFAKVGVRNFETFNKREPVKKDVPANEFEIEEPESEEVDEDAIEDLARALEEGDITPPDPEEDDLFNEDAPIPDRIPYIVVIIDELADLMQTAPAEVEQAIARIAQKARAAGIHLIVATQTPRADVVTGIIKANIPTRIAFQVSSKIDSRVILDTSGADKLVGKGDMLFLPPGSAKLVRSQGAFLDDEEVRALVAHCASQGEQKFEETIQEAIDNPDASEESVSDEDEELIERTLQIIASDKRASTSHIQRRLGIGYNRAARMMDILEQRGVLGPSEGAKPREILVDLSRYA</sequence>
<organism evidence="17 18">
    <name type="scientific">Sulfuriroseicoccus oceanibius</name>
    <dbReference type="NCBI Taxonomy" id="2707525"/>
    <lineage>
        <taxon>Bacteria</taxon>
        <taxon>Pseudomonadati</taxon>
        <taxon>Verrucomicrobiota</taxon>
        <taxon>Verrucomicrobiia</taxon>
        <taxon>Verrucomicrobiales</taxon>
        <taxon>Verrucomicrobiaceae</taxon>
        <taxon>Sulfuriroseicoccus</taxon>
    </lineage>
</organism>
<comment type="subcellular location">
    <subcellularLocation>
        <location evidence="1">Cell membrane</location>
        <topology evidence="1">Multi-pass membrane protein</topology>
    </subcellularLocation>
</comment>
<dbReference type="PROSITE" id="PS50901">
    <property type="entry name" value="FTSK"/>
    <property type="match status" value="1"/>
</dbReference>
<dbReference type="PANTHER" id="PTHR22683">
    <property type="entry name" value="SPORULATION PROTEIN RELATED"/>
    <property type="match status" value="1"/>
</dbReference>
<evidence type="ECO:0000256" key="7">
    <source>
        <dbReference type="ARBA" id="ARBA00022829"/>
    </source>
</evidence>
<dbReference type="InterPro" id="IPR002543">
    <property type="entry name" value="FtsK_dom"/>
</dbReference>
<dbReference type="SUPFAM" id="SSF46785">
    <property type="entry name" value="Winged helix' DNA-binding domain"/>
    <property type="match status" value="1"/>
</dbReference>
<keyword evidence="8 14" id="KW-0067">ATP-binding</keyword>
<feature type="compositionally biased region" description="Acidic residues" evidence="15">
    <location>
        <begin position="272"/>
        <end position="289"/>
    </location>
</feature>
<dbReference type="InterPro" id="IPR036388">
    <property type="entry name" value="WH-like_DNA-bd_sf"/>
</dbReference>
<evidence type="ECO:0000256" key="4">
    <source>
        <dbReference type="ARBA" id="ARBA00022618"/>
    </source>
</evidence>
<name>A0A6B3LAL2_9BACT</name>
<dbReference type="InterPro" id="IPR025199">
    <property type="entry name" value="FtsK_4TM"/>
</dbReference>
<dbReference type="Gene3D" id="1.10.10.10">
    <property type="entry name" value="Winged helix-like DNA-binding domain superfamily/Winged helix DNA-binding domain"/>
    <property type="match status" value="1"/>
</dbReference>
<dbReference type="PANTHER" id="PTHR22683:SF41">
    <property type="entry name" value="DNA TRANSLOCASE FTSK"/>
    <property type="match status" value="1"/>
</dbReference>
<dbReference type="SMART" id="SM00843">
    <property type="entry name" value="Ftsk_gamma"/>
    <property type="match status" value="1"/>
</dbReference>
<protein>
    <submittedName>
        <fullName evidence="17">DNA translocase FtsK</fullName>
    </submittedName>
</protein>
<evidence type="ECO:0000313" key="17">
    <source>
        <dbReference type="EMBL" id="QQL43887.1"/>
    </source>
</evidence>
<keyword evidence="18" id="KW-1185">Reference proteome</keyword>
<dbReference type="GO" id="GO:0007059">
    <property type="term" value="P:chromosome segregation"/>
    <property type="evidence" value="ECO:0007669"/>
    <property type="project" value="UniProtKB-KW"/>
</dbReference>
<evidence type="ECO:0000256" key="1">
    <source>
        <dbReference type="ARBA" id="ARBA00004651"/>
    </source>
</evidence>
<keyword evidence="7" id="KW-0159">Chromosome partition</keyword>
<dbReference type="InterPro" id="IPR050206">
    <property type="entry name" value="FtsK/SpoIIIE/SftA"/>
</dbReference>
<dbReference type="GO" id="GO:0005524">
    <property type="term" value="F:ATP binding"/>
    <property type="evidence" value="ECO:0007669"/>
    <property type="project" value="UniProtKB-UniRule"/>
</dbReference>
<keyword evidence="10" id="KW-0238">DNA-binding</keyword>
<evidence type="ECO:0000256" key="16">
    <source>
        <dbReference type="SAM" id="Phobius"/>
    </source>
</evidence>
<keyword evidence="6 14" id="KW-0547">Nucleotide-binding</keyword>
<feature type="transmembrane region" description="Helical" evidence="16">
    <location>
        <begin position="35"/>
        <end position="54"/>
    </location>
</feature>
<evidence type="ECO:0000256" key="12">
    <source>
        <dbReference type="ARBA" id="ARBA00023306"/>
    </source>
</evidence>
<dbReference type="Pfam" id="PF13491">
    <property type="entry name" value="FtsK_4TM"/>
    <property type="match status" value="1"/>
</dbReference>
<reference evidence="17 18" key="1">
    <citation type="submission" date="2020-12" db="EMBL/GenBank/DDBJ databases">
        <title>Sulforoseuscoccus oceanibium gen. nov., sp. nov., a representative of the phylum Verrucomicrobia with special cytoplasmic membrane, and proposal of Sulforoseuscoccusaceae fam. nov.</title>
        <authorList>
            <person name="Xi F."/>
        </authorList>
    </citation>
    <scope>NUCLEOTIDE SEQUENCE [LARGE SCALE GENOMIC DNA]</scope>
    <source>
        <strain evidence="17 18">T37</strain>
    </source>
</reference>
<evidence type="ECO:0000256" key="10">
    <source>
        <dbReference type="ARBA" id="ARBA00023125"/>
    </source>
</evidence>
<evidence type="ECO:0000256" key="9">
    <source>
        <dbReference type="ARBA" id="ARBA00022989"/>
    </source>
</evidence>
<keyword evidence="5 16" id="KW-0812">Transmembrane</keyword>
<keyword evidence="9 16" id="KW-1133">Transmembrane helix</keyword>
<proteinExistence type="inferred from homology"/>
<comment type="subunit">
    <text evidence="13">Homohexamer. Forms a ring that surrounds DNA.</text>
</comment>
<dbReference type="InterPro" id="IPR041027">
    <property type="entry name" value="FtsK_alpha"/>
</dbReference>
<accession>A0A6B3LAL2</accession>
<dbReference type="EMBL" id="CP066776">
    <property type="protein sequence ID" value="QQL43887.1"/>
    <property type="molecule type" value="Genomic_DNA"/>
</dbReference>
<keyword evidence="4" id="KW-0132">Cell division</keyword>
<dbReference type="SMART" id="SM00382">
    <property type="entry name" value="AAA"/>
    <property type="match status" value="1"/>
</dbReference>
<dbReference type="InterPro" id="IPR036390">
    <property type="entry name" value="WH_DNA-bd_sf"/>
</dbReference>
<dbReference type="InterPro" id="IPR018541">
    <property type="entry name" value="Ftsk_gamma"/>
</dbReference>
<feature type="compositionally biased region" description="Polar residues" evidence="15">
    <location>
        <begin position="308"/>
        <end position="318"/>
    </location>
</feature>
<dbReference type="GO" id="GO:0051301">
    <property type="term" value="P:cell division"/>
    <property type="evidence" value="ECO:0007669"/>
    <property type="project" value="UniProtKB-KW"/>
</dbReference>
<feature type="transmembrane region" description="Helical" evidence="16">
    <location>
        <begin position="88"/>
        <end position="111"/>
    </location>
</feature>
<evidence type="ECO:0000256" key="5">
    <source>
        <dbReference type="ARBA" id="ARBA00022692"/>
    </source>
</evidence>
<keyword evidence="11 16" id="KW-0472">Membrane</keyword>
<evidence type="ECO:0000256" key="14">
    <source>
        <dbReference type="PROSITE-ProRule" id="PRU00289"/>
    </source>
</evidence>
<dbReference type="InterPro" id="IPR003593">
    <property type="entry name" value="AAA+_ATPase"/>
</dbReference>
<evidence type="ECO:0000256" key="13">
    <source>
        <dbReference type="ARBA" id="ARBA00025923"/>
    </source>
</evidence>
<feature type="transmembrane region" description="Helical" evidence="16">
    <location>
        <begin position="123"/>
        <end position="144"/>
    </location>
</feature>
<dbReference type="GO" id="GO:0003677">
    <property type="term" value="F:DNA binding"/>
    <property type="evidence" value="ECO:0007669"/>
    <property type="project" value="UniProtKB-KW"/>
</dbReference>
<dbReference type="Pfam" id="PF17854">
    <property type="entry name" value="FtsK_alpha"/>
    <property type="match status" value="1"/>
</dbReference>
<feature type="transmembrane region" description="Helical" evidence="16">
    <location>
        <begin position="171"/>
        <end position="196"/>
    </location>
</feature>
<keyword evidence="12" id="KW-0131">Cell cycle</keyword>
<comment type="similarity">
    <text evidence="2">Belongs to the FtsK/SpoIIIE/SftA family.</text>
</comment>
<evidence type="ECO:0000256" key="8">
    <source>
        <dbReference type="ARBA" id="ARBA00022840"/>
    </source>
</evidence>
<dbReference type="Gene3D" id="3.30.980.40">
    <property type="match status" value="1"/>
</dbReference>
<dbReference type="SUPFAM" id="SSF52540">
    <property type="entry name" value="P-loop containing nucleoside triphosphate hydrolases"/>
    <property type="match status" value="1"/>
</dbReference>
<evidence type="ECO:0000256" key="2">
    <source>
        <dbReference type="ARBA" id="ARBA00006474"/>
    </source>
</evidence>
<evidence type="ECO:0000256" key="6">
    <source>
        <dbReference type="ARBA" id="ARBA00022741"/>
    </source>
</evidence>
<dbReference type="Gene3D" id="3.40.50.300">
    <property type="entry name" value="P-loop containing nucleotide triphosphate hydrolases"/>
    <property type="match status" value="1"/>
</dbReference>